<dbReference type="GO" id="GO:0003677">
    <property type="term" value="F:DNA binding"/>
    <property type="evidence" value="ECO:0007669"/>
    <property type="project" value="InterPro"/>
</dbReference>
<keyword evidence="12" id="KW-1185">Reference proteome</keyword>
<feature type="domain" description="DNA methylase adenine-specific" evidence="9">
    <location>
        <begin position="192"/>
        <end position="519"/>
    </location>
</feature>
<feature type="coiled-coil region" evidence="7">
    <location>
        <begin position="527"/>
        <end position="554"/>
    </location>
</feature>
<dbReference type="GO" id="GO:0032259">
    <property type="term" value="P:methylation"/>
    <property type="evidence" value="ECO:0007669"/>
    <property type="project" value="UniProtKB-KW"/>
</dbReference>
<dbReference type="PROSITE" id="PS00092">
    <property type="entry name" value="N6_MTASE"/>
    <property type="match status" value="1"/>
</dbReference>
<dbReference type="PANTHER" id="PTHR42998:SF1">
    <property type="entry name" value="TYPE I RESTRICTION ENZYME HINDI METHYLASE SUBUNIT"/>
    <property type="match status" value="1"/>
</dbReference>
<keyword evidence="4" id="KW-0949">S-adenosyl-L-methionine</keyword>
<feature type="compositionally biased region" description="Basic residues" evidence="8">
    <location>
        <begin position="1"/>
        <end position="14"/>
    </location>
</feature>
<dbReference type="InterPro" id="IPR029063">
    <property type="entry name" value="SAM-dependent_MTases_sf"/>
</dbReference>
<dbReference type="OrthoDB" id="45790at2157"/>
<evidence type="ECO:0000256" key="5">
    <source>
        <dbReference type="ARBA" id="ARBA00022747"/>
    </source>
</evidence>
<dbReference type="InterPro" id="IPR038333">
    <property type="entry name" value="T1MK-like_N_sf"/>
</dbReference>
<dbReference type="EC" id="2.1.1.72" evidence="1"/>
<dbReference type="InterPro" id="IPR052916">
    <property type="entry name" value="Type-I_RE_MTase_Subunit"/>
</dbReference>
<evidence type="ECO:0000313" key="11">
    <source>
        <dbReference type="EMBL" id="EGP94050.1"/>
    </source>
</evidence>
<keyword evidence="3" id="KW-0808">Transferase</keyword>
<comment type="catalytic activity">
    <reaction evidence="6">
        <text>a 2'-deoxyadenosine in DNA + S-adenosyl-L-methionine = an N(6)-methyl-2'-deoxyadenosine in DNA + S-adenosyl-L-homocysteine + H(+)</text>
        <dbReference type="Rhea" id="RHEA:15197"/>
        <dbReference type="Rhea" id="RHEA-COMP:12418"/>
        <dbReference type="Rhea" id="RHEA-COMP:12419"/>
        <dbReference type="ChEBI" id="CHEBI:15378"/>
        <dbReference type="ChEBI" id="CHEBI:57856"/>
        <dbReference type="ChEBI" id="CHEBI:59789"/>
        <dbReference type="ChEBI" id="CHEBI:90615"/>
        <dbReference type="ChEBI" id="CHEBI:90616"/>
        <dbReference type="EC" id="2.1.1.72"/>
    </reaction>
</comment>
<dbReference type="InterPro" id="IPR003356">
    <property type="entry name" value="DNA_methylase_A-5"/>
</dbReference>
<proteinExistence type="predicted"/>
<dbReference type="PANTHER" id="PTHR42998">
    <property type="entry name" value="TYPE I RESTRICTION ENZYME HINDVIIP M PROTEIN-RELATED"/>
    <property type="match status" value="1"/>
</dbReference>
<dbReference type="Proteomes" id="UP000004440">
    <property type="component" value="Unassembled WGS sequence"/>
</dbReference>
<dbReference type="RefSeq" id="WP_007550950.1">
    <property type="nucleotide sequence ID" value="NZ_AFPU01000001.1"/>
</dbReference>
<dbReference type="Pfam" id="PF02384">
    <property type="entry name" value="N6_Mtase"/>
    <property type="match status" value="1"/>
</dbReference>
<dbReference type="GO" id="GO:0008170">
    <property type="term" value="F:N-methyltransferase activity"/>
    <property type="evidence" value="ECO:0007669"/>
    <property type="project" value="InterPro"/>
</dbReference>
<dbReference type="Gene3D" id="1.20.1260.30">
    <property type="match status" value="1"/>
</dbReference>
<reference evidence="11 12" key="1">
    <citation type="journal article" date="2011" name="J. Bacteriol.">
        <title>Genome Sequence of an Ammonia-Oxidizing Soil Archaeon, "Candidatus Nitrosoarchaeum koreensis" MY1.</title>
        <authorList>
            <person name="Kim B.K."/>
            <person name="Jung M.Y."/>
            <person name="Yu D.S."/>
            <person name="Park S.J."/>
            <person name="Oh T.K."/>
            <person name="Rhee S.K."/>
            <person name="Kim J.F."/>
        </authorList>
    </citation>
    <scope>NUCLEOTIDE SEQUENCE [LARGE SCALE GENOMIC DNA]</scope>
    <source>
        <strain evidence="11 12">MY1</strain>
    </source>
</reference>
<evidence type="ECO:0000256" key="8">
    <source>
        <dbReference type="SAM" id="MobiDB-lite"/>
    </source>
</evidence>
<dbReference type="InterPro" id="IPR022749">
    <property type="entry name" value="D12N6_MeTrfase_N"/>
</dbReference>
<evidence type="ECO:0000256" key="6">
    <source>
        <dbReference type="ARBA" id="ARBA00047942"/>
    </source>
</evidence>
<dbReference type="Gene3D" id="3.40.50.150">
    <property type="entry name" value="Vaccinia Virus protein VP39"/>
    <property type="match status" value="1"/>
</dbReference>
<keyword evidence="7" id="KW-0175">Coiled coil</keyword>
<dbReference type="GO" id="GO:0009007">
    <property type="term" value="F:site-specific DNA-methyltransferase (adenine-specific) activity"/>
    <property type="evidence" value="ECO:0007669"/>
    <property type="project" value="UniProtKB-EC"/>
</dbReference>
<dbReference type="PRINTS" id="PR00507">
    <property type="entry name" value="N12N6MTFRASE"/>
</dbReference>
<dbReference type="InterPro" id="IPR002052">
    <property type="entry name" value="DNA_methylase_N6_adenine_CS"/>
</dbReference>
<dbReference type="PATRIC" id="fig|1001994.6.peg.1280"/>
<dbReference type="AlphaFoldDB" id="F9CXT4"/>
<accession>F9CXT4</accession>
<dbReference type="SUPFAM" id="SSF53335">
    <property type="entry name" value="S-adenosyl-L-methionine-dependent methyltransferases"/>
    <property type="match status" value="1"/>
</dbReference>
<feature type="compositionally biased region" description="Basic and acidic residues" evidence="8">
    <location>
        <begin position="15"/>
        <end position="34"/>
    </location>
</feature>
<evidence type="ECO:0000259" key="10">
    <source>
        <dbReference type="Pfam" id="PF12161"/>
    </source>
</evidence>
<dbReference type="Pfam" id="PF12161">
    <property type="entry name" value="HsdM_N"/>
    <property type="match status" value="1"/>
</dbReference>
<sequence length="559" mass="64277">MAKKSQKIKPKPKKKTEPENKTKLTPAENKKQKKIDSMSFEDKLWETAELLIGAVSPSEYKNIALGLMFVKFISDRYEERRKEIEKETNNPKSEIYCKTEEKRKYWLNLKDQYSSKGIFYLKEGDRWSDLKKIISTEKNLGIKIDAMLDQIEKDNSSLAGVLPKVFSGAPIPNDNLQQLVELFDSITTHDHSKDAFGRIYEYFMRNFSKKLGEKGGEFFTPESIVRLLVEILEPYQGIVYDPTCGSGGMFVQSYKFLKAHKDENQNTKQGISIYGIEKKNEVLRICKMNLAIRGIESKNIVLGDCFLDHPHSKLKANRVLANPPFNLREWGYDKLKEDARFQKYGIPTPSKAGGNYAFMEHMLYHLDEKDGRMGIVLANGSMASGGTEGKIRQNMIEDDILDCMIALPTNLFFTVTIPACLWFFTKNKDDGKTRKRKGETLFIDARKIFTKIDRVLNELSEEQIEQIAGTYRSYIGEKGHPKYKDIPGYCKVATRDEIAKNNYVLTPGRYVGAEDIEDDDEPFEEKMKRLTTEYAKLSEESAKLDKEIRKNLKEIGFEI</sequence>
<dbReference type="GO" id="GO:0009307">
    <property type="term" value="P:DNA restriction-modification system"/>
    <property type="evidence" value="ECO:0007669"/>
    <property type="project" value="UniProtKB-KW"/>
</dbReference>
<keyword evidence="5" id="KW-0680">Restriction system</keyword>
<evidence type="ECO:0000256" key="4">
    <source>
        <dbReference type="ARBA" id="ARBA00022691"/>
    </source>
</evidence>
<evidence type="ECO:0000256" key="3">
    <source>
        <dbReference type="ARBA" id="ARBA00022679"/>
    </source>
</evidence>
<gene>
    <name evidence="11" type="ORF">MY1_1292</name>
</gene>
<evidence type="ECO:0000256" key="1">
    <source>
        <dbReference type="ARBA" id="ARBA00011900"/>
    </source>
</evidence>
<feature type="region of interest" description="Disordered" evidence="8">
    <location>
        <begin position="1"/>
        <end position="34"/>
    </location>
</feature>
<evidence type="ECO:0000313" key="12">
    <source>
        <dbReference type="Proteomes" id="UP000004440"/>
    </source>
</evidence>
<keyword evidence="2 11" id="KW-0489">Methyltransferase</keyword>
<evidence type="ECO:0000256" key="7">
    <source>
        <dbReference type="SAM" id="Coils"/>
    </source>
</evidence>
<feature type="domain" description="N6 adenine-specific DNA methyltransferase N-terminal" evidence="10">
    <location>
        <begin position="41"/>
        <end position="183"/>
    </location>
</feature>
<evidence type="ECO:0000256" key="2">
    <source>
        <dbReference type="ARBA" id="ARBA00022603"/>
    </source>
</evidence>
<comment type="caution">
    <text evidence="11">The sequence shown here is derived from an EMBL/GenBank/DDBJ whole genome shotgun (WGS) entry which is preliminary data.</text>
</comment>
<dbReference type="EMBL" id="AFPU01000001">
    <property type="protein sequence ID" value="EGP94050.1"/>
    <property type="molecule type" value="Genomic_DNA"/>
</dbReference>
<dbReference type="REBASE" id="61483">
    <property type="entry name" value="M.NkoMY1ORF1292P"/>
</dbReference>
<dbReference type="STRING" id="1001994.MY1_1292"/>
<evidence type="ECO:0000259" key="9">
    <source>
        <dbReference type="Pfam" id="PF02384"/>
    </source>
</evidence>
<protein>
    <recommendedName>
        <fullName evidence="1">site-specific DNA-methyltransferase (adenine-specific)</fullName>
        <ecNumber evidence="1">2.1.1.72</ecNumber>
    </recommendedName>
</protein>
<name>F9CXT4_9ARCH</name>
<organism evidence="11 12">
    <name type="scientific">Nitrosarchaeum koreense MY1</name>
    <dbReference type="NCBI Taxonomy" id="1001994"/>
    <lineage>
        <taxon>Archaea</taxon>
        <taxon>Nitrososphaerota</taxon>
        <taxon>Nitrososphaeria</taxon>
        <taxon>Nitrosopumilales</taxon>
        <taxon>Nitrosopumilaceae</taxon>
        <taxon>Nitrosarchaeum</taxon>
    </lineage>
</organism>